<gene>
    <name evidence="1" type="ORF">WQE_18114</name>
</gene>
<name>A0ABP2PPX4_9BURK</name>
<proteinExistence type="predicted"/>
<dbReference type="Proteomes" id="UP000004980">
    <property type="component" value="Unassembled WGS sequence"/>
</dbReference>
<evidence type="ECO:0000313" key="1">
    <source>
        <dbReference type="EMBL" id="EIM99623.1"/>
    </source>
</evidence>
<dbReference type="GO" id="GO:0016740">
    <property type="term" value="F:transferase activity"/>
    <property type="evidence" value="ECO:0007669"/>
    <property type="project" value="UniProtKB-KW"/>
</dbReference>
<dbReference type="EMBL" id="AKAU01000094">
    <property type="protein sequence ID" value="EIM99623.1"/>
    <property type="molecule type" value="Genomic_DNA"/>
</dbReference>
<sequence length="59" mass="6319">MRLVRATDMNILVTGSIAEASLARTLIEEAAGPSVRRFMHDLTDAFELGAFAALSSARP</sequence>
<comment type="caution">
    <text evidence="1">The sequence shown here is derived from an EMBL/GenBank/DDBJ whole genome shotgun (WGS) entry which is preliminary data.</text>
</comment>
<protein>
    <submittedName>
        <fullName evidence="1">Glycosyl transferase family protein</fullName>
    </submittedName>
</protein>
<reference evidence="1 2" key="1">
    <citation type="journal article" date="2012" name="J. Bacteriol.">
        <title>Draft Genome Sequence of the Soil Bacterium Burkholderia terrae Strain BS001, Which Interacts with Fungal Surface Structures.</title>
        <authorList>
            <person name="Nazir R."/>
            <person name="Hansen M.A."/>
            <person name="Sorensen S."/>
            <person name="van Elsas J.D."/>
        </authorList>
    </citation>
    <scope>NUCLEOTIDE SEQUENCE [LARGE SCALE GENOMIC DNA]</scope>
    <source>
        <strain evidence="1 2">BS001</strain>
    </source>
</reference>
<keyword evidence="2" id="KW-1185">Reference proteome</keyword>
<evidence type="ECO:0000313" key="2">
    <source>
        <dbReference type="Proteomes" id="UP000004980"/>
    </source>
</evidence>
<accession>A0ABP2PPX4</accession>
<organism evidence="1 2">
    <name type="scientific">Paraburkholderia hospita</name>
    <dbReference type="NCBI Taxonomy" id="169430"/>
    <lineage>
        <taxon>Bacteria</taxon>
        <taxon>Pseudomonadati</taxon>
        <taxon>Pseudomonadota</taxon>
        <taxon>Betaproteobacteria</taxon>
        <taxon>Burkholderiales</taxon>
        <taxon>Burkholderiaceae</taxon>
        <taxon>Paraburkholderia</taxon>
    </lineage>
</organism>
<keyword evidence="1" id="KW-0808">Transferase</keyword>